<organism evidence="1 2">
    <name type="scientific">Pristionchus mayeri</name>
    <dbReference type="NCBI Taxonomy" id="1317129"/>
    <lineage>
        <taxon>Eukaryota</taxon>
        <taxon>Metazoa</taxon>
        <taxon>Ecdysozoa</taxon>
        <taxon>Nematoda</taxon>
        <taxon>Chromadorea</taxon>
        <taxon>Rhabditida</taxon>
        <taxon>Rhabditina</taxon>
        <taxon>Diplogasteromorpha</taxon>
        <taxon>Diplogasteroidea</taxon>
        <taxon>Neodiplogasteridae</taxon>
        <taxon>Pristionchus</taxon>
    </lineage>
</organism>
<evidence type="ECO:0000313" key="2">
    <source>
        <dbReference type="Proteomes" id="UP001328107"/>
    </source>
</evidence>
<sequence>LLFLSISIYSLHAHVSFHVAPKIEECFVRAIDRVKGIGCPEHEIDENLSMIQLMKRSIKRLETEPKFVDTCCGDGQYCTIQQLEYYFCL</sequence>
<keyword evidence="2" id="KW-1185">Reference proteome</keyword>
<evidence type="ECO:0000313" key="1">
    <source>
        <dbReference type="EMBL" id="GMR59816.1"/>
    </source>
</evidence>
<reference evidence="2" key="1">
    <citation type="submission" date="2022-10" db="EMBL/GenBank/DDBJ databases">
        <title>Genome assembly of Pristionchus species.</title>
        <authorList>
            <person name="Yoshida K."/>
            <person name="Sommer R.J."/>
        </authorList>
    </citation>
    <scope>NUCLEOTIDE SEQUENCE [LARGE SCALE GENOMIC DNA]</scope>
    <source>
        <strain evidence="2">RS5460</strain>
    </source>
</reference>
<proteinExistence type="predicted"/>
<name>A0AAN5DB71_9BILA</name>
<accession>A0AAN5DB71</accession>
<comment type="caution">
    <text evidence="1">The sequence shown here is derived from an EMBL/GenBank/DDBJ whole genome shotgun (WGS) entry which is preliminary data.</text>
</comment>
<gene>
    <name evidence="1" type="ORF">PMAYCL1PPCAC_30011</name>
</gene>
<dbReference type="Proteomes" id="UP001328107">
    <property type="component" value="Unassembled WGS sequence"/>
</dbReference>
<protein>
    <submittedName>
        <fullName evidence="1">Uncharacterized protein</fullName>
    </submittedName>
</protein>
<feature type="non-terminal residue" evidence="1">
    <location>
        <position position="1"/>
    </location>
</feature>
<dbReference type="EMBL" id="BTRK01000006">
    <property type="protein sequence ID" value="GMR59816.1"/>
    <property type="molecule type" value="Genomic_DNA"/>
</dbReference>
<dbReference type="AlphaFoldDB" id="A0AAN5DB71"/>